<keyword evidence="1 3" id="KW-0238">DNA-binding</keyword>
<dbReference type="EMBL" id="JAATTO010000062">
    <property type="protein sequence ID" value="MBC9983133.1"/>
    <property type="molecule type" value="Genomic_DNA"/>
</dbReference>
<dbReference type="InterPro" id="IPR007159">
    <property type="entry name" value="SpoVT-AbrB_dom"/>
</dbReference>
<sequence>MLVSKWGNSLAVRLPKALVEALKLSPGDELHVVEATKGQLAVEKVDKRAEFLRQVEQFRFPLPEGYKFDRDEANER</sequence>
<dbReference type="SUPFAM" id="SSF89447">
    <property type="entry name" value="AbrB/MazE/MraZ-like"/>
    <property type="match status" value="1"/>
</dbReference>
<name>A0ABR7UGW0_9BRAD</name>
<organism evidence="3 4">
    <name type="scientific">Bradyrhizobium campsiandrae</name>
    <dbReference type="NCBI Taxonomy" id="1729892"/>
    <lineage>
        <taxon>Bacteria</taxon>
        <taxon>Pseudomonadati</taxon>
        <taxon>Pseudomonadota</taxon>
        <taxon>Alphaproteobacteria</taxon>
        <taxon>Hyphomicrobiales</taxon>
        <taxon>Nitrobacteraceae</taxon>
        <taxon>Bradyrhizobium</taxon>
    </lineage>
</organism>
<feature type="domain" description="SpoVT-AbrB" evidence="2">
    <location>
        <begin position="1"/>
        <end position="47"/>
    </location>
</feature>
<keyword evidence="4" id="KW-1185">Reference proteome</keyword>
<dbReference type="InterPro" id="IPR037914">
    <property type="entry name" value="SpoVT-AbrB_sf"/>
</dbReference>
<dbReference type="Gene3D" id="2.10.260.10">
    <property type="match status" value="1"/>
</dbReference>
<dbReference type="RefSeq" id="WP_188106443.1">
    <property type="nucleotide sequence ID" value="NZ_JAANIH010000058.1"/>
</dbReference>
<dbReference type="GO" id="GO:0003677">
    <property type="term" value="F:DNA binding"/>
    <property type="evidence" value="ECO:0007669"/>
    <property type="project" value="UniProtKB-KW"/>
</dbReference>
<evidence type="ECO:0000259" key="2">
    <source>
        <dbReference type="PROSITE" id="PS51740"/>
    </source>
</evidence>
<accession>A0ABR7UGW0</accession>
<evidence type="ECO:0000313" key="3">
    <source>
        <dbReference type="EMBL" id="MBC9983133.1"/>
    </source>
</evidence>
<dbReference type="PROSITE" id="PS51740">
    <property type="entry name" value="SPOVT_ABRB"/>
    <property type="match status" value="1"/>
</dbReference>
<dbReference type="Proteomes" id="UP000639516">
    <property type="component" value="Unassembled WGS sequence"/>
</dbReference>
<comment type="caution">
    <text evidence="3">The sequence shown here is derived from an EMBL/GenBank/DDBJ whole genome shotgun (WGS) entry which is preliminary data.</text>
</comment>
<gene>
    <name evidence="3" type="ORF">HA482_33520</name>
</gene>
<dbReference type="Pfam" id="PF04014">
    <property type="entry name" value="MazE_antitoxin"/>
    <property type="match status" value="1"/>
</dbReference>
<evidence type="ECO:0000256" key="1">
    <source>
        <dbReference type="PROSITE-ProRule" id="PRU01076"/>
    </source>
</evidence>
<reference evidence="3 4" key="1">
    <citation type="journal article" date="2020" name="Arch. Microbiol.">
        <title>Bradyrhizobium campsiandrae sp. nov., a nitrogen-fixing bacterial strain isolated from a native leguminous tree from the Amazon adapted to flooded conditions.</title>
        <authorList>
            <person name="Cabral Michel D."/>
            <person name="Martins da Costa E."/>
            <person name="Azarias Guimaraes A."/>
            <person name="Soares de Carvalho T."/>
            <person name="Santos de Castro Caputo P."/>
            <person name="Willems A."/>
            <person name="de Souza Moreira F.M."/>
        </authorList>
    </citation>
    <scope>NUCLEOTIDE SEQUENCE [LARGE SCALE GENOMIC DNA]</scope>
    <source>
        <strain evidence="4">INPA 384B</strain>
    </source>
</reference>
<protein>
    <submittedName>
        <fullName evidence="3">AbrB/MazE/SpoVT family DNA-binding domain-containing protein</fullName>
    </submittedName>
</protein>
<dbReference type="SMART" id="SM00966">
    <property type="entry name" value="SpoVT_AbrB"/>
    <property type="match status" value="1"/>
</dbReference>
<evidence type="ECO:0000313" key="4">
    <source>
        <dbReference type="Proteomes" id="UP000639516"/>
    </source>
</evidence>
<proteinExistence type="predicted"/>